<dbReference type="PANTHER" id="PTHR12214:SF0">
    <property type="entry name" value="LD29489P"/>
    <property type="match status" value="1"/>
</dbReference>
<evidence type="ECO:0000256" key="3">
    <source>
        <dbReference type="ARBA" id="ARBA00023242"/>
    </source>
</evidence>
<dbReference type="InterPro" id="IPR022783">
    <property type="entry name" value="GCFC_dom"/>
</dbReference>
<feature type="region of interest" description="Disordered" evidence="4">
    <location>
        <begin position="1"/>
        <end position="163"/>
    </location>
</feature>
<dbReference type="InterPro" id="IPR012890">
    <property type="entry name" value="GCFC2-like"/>
</dbReference>
<dbReference type="GO" id="GO:0003677">
    <property type="term" value="F:DNA binding"/>
    <property type="evidence" value="ECO:0007669"/>
    <property type="project" value="UniProtKB-KW"/>
</dbReference>
<keyword evidence="7" id="KW-0238">DNA-binding</keyword>
<feature type="region of interest" description="Disordered" evidence="4">
    <location>
        <begin position="573"/>
        <end position="620"/>
    </location>
</feature>
<name>A0A1D1YLK2_9ARAE</name>
<evidence type="ECO:0000256" key="1">
    <source>
        <dbReference type="ARBA" id="ARBA00004123"/>
    </source>
</evidence>
<evidence type="ECO:0000313" key="8">
    <source>
        <dbReference type="EMBL" id="JAT67630.1"/>
    </source>
</evidence>
<keyword evidence="3" id="KW-0539">Nucleus</keyword>
<dbReference type="AlphaFoldDB" id="A0A1D1YLK2"/>
<evidence type="ECO:0000256" key="4">
    <source>
        <dbReference type="SAM" id="MobiDB-lite"/>
    </source>
</evidence>
<evidence type="ECO:0000256" key="2">
    <source>
        <dbReference type="ARBA" id="ARBA00010801"/>
    </source>
</evidence>
<gene>
    <name evidence="7" type="primary">GCFC1_1</name>
    <name evidence="8" type="synonym">GCFC1_0</name>
    <name evidence="6" type="synonym">GCFC1_2</name>
    <name evidence="6" type="ORF">g.78569</name>
    <name evidence="8" type="ORF">g.78570</name>
    <name evidence="7" type="ORF">g.78571</name>
</gene>
<feature type="region of interest" description="Disordered" evidence="4">
    <location>
        <begin position="249"/>
        <end position="281"/>
    </location>
</feature>
<organism evidence="7">
    <name type="scientific">Anthurium amnicola</name>
    <dbReference type="NCBI Taxonomy" id="1678845"/>
    <lineage>
        <taxon>Eukaryota</taxon>
        <taxon>Viridiplantae</taxon>
        <taxon>Streptophyta</taxon>
        <taxon>Embryophyta</taxon>
        <taxon>Tracheophyta</taxon>
        <taxon>Spermatophyta</taxon>
        <taxon>Magnoliopsida</taxon>
        <taxon>Liliopsida</taxon>
        <taxon>Araceae</taxon>
        <taxon>Pothoideae</taxon>
        <taxon>Potheae</taxon>
        <taxon>Anthurium</taxon>
    </lineage>
</organism>
<dbReference type="GO" id="GO:0000390">
    <property type="term" value="P:spliceosomal complex disassembly"/>
    <property type="evidence" value="ECO:0007669"/>
    <property type="project" value="InterPro"/>
</dbReference>
<accession>A0A1D1YLK2</accession>
<feature type="compositionally biased region" description="Low complexity" evidence="4">
    <location>
        <begin position="26"/>
        <end position="37"/>
    </location>
</feature>
<feature type="domain" description="GCF C-terminal" evidence="5">
    <location>
        <begin position="647"/>
        <end position="851"/>
    </location>
</feature>
<comment type="similarity">
    <text evidence="2">Belongs to the GCF family.</text>
</comment>
<protein>
    <submittedName>
        <fullName evidence="7">GC-rich sequence DNA-binding factor 1</fullName>
    </submittedName>
</protein>
<comment type="subcellular location">
    <subcellularLocation>
        <location evidence="1">Nucleus</location>
    </subcellularLocation>
</comment>
<dbReference type="EMBL" id="GDJX01000306">
    <property type="protein sequence ID" value="JAT67630.1"/>
    <property type="molecule type" value="Transcribed_RNA"/>
</dbReference>
<dbReference type="EMBL" id="GDJX01012414">
    <property type="protein sequence ID" value="JAT55522.1"/>
    <property type="molecule type" value="Transcribed_RNA"/>
</dbReference>
<evidence type="ECO:0000313" key="6">
    <source>
        <dbReference type="EMBL" id="JAT47371.1"/>
    </source>
</evidence>
<dbReference type="Pfam" id="PF07842">
    <property type="entry name" value="GCFC"/>
    <property type="match status" value="1"/>
</dbReference>
<feature type="compositionally biased region" description="Acidic residues" evidence="4">
    <location>
        <begin position="198"/>
        <end position="210"/>
    </location>
</feature>
<dbReference type="EMBL" id="GDJX01020565">
    <property type="protein sequence ID" value="JAT47371.1"/>
    <property type="molecule type" value="Transcribed_RNA"/>
</dbReference>
<evidence type="ECO:0000259" key="5">
    <source>
        <dbReference type="Pfam" id="PF07842"/>
    </source>
</evidence>
<dbReference type="InterPro" id="IPR028211">
    <property type="entry name" value="Ntr2"/>
</dbReference>
<reference evidence="7" key="1">
    <citation type="submission" date="2015-07" db="EMBL/GenBank/DDBJ databases">
        <title>Transcriptome Assembly of Anthurium amnicola.</title>
        <authorList>
            <person name="Suzuki J."/>
        </authorList>
    </citation>
    <scope>NUCLEOTIDE SEQUENCE</scope>
</reference>
<dbReference type="GO" id="GO:0071008">
    <property type="term" value="C:U2-type post-mRNA release spliceosomal complex"/>
    <property type="evidence" value="ECO:0007669"/>
    <property type="project" value="InterPro"/>
</dbReference>
<evidence type="ECO:0000313" key="7">
    <source>
        <dbReference type="EMBL" id="JAT55522.1"/>
    </source>
</evidence>
<feature type="compositionally biased region" description="Low complexity" evidence="4">
    <location>
        <begin position="73"/>
        <end position="87"/>
    </location>
</feature>
<feature type="region of interest" description="Disordered" evidence="4">
    <location>
        <begin position="185"/>
        <end position="210"/>
    </location>
</feature>
<proteinExistence type="inferred from homology"/>
<dbReference type="Pfam" id="PF15458">
    <property type="entry name" value="NTR2"/>
    <property type="match status" value="1"/>
</dbReference>
<dbReference type="PANTHER" id="PTHR12214">
    <property type="entry name" value="GC-RICH SEQUENCE DNA-BINDING FACTOR"/>
    <property type="match status" value="1"/>
</dbReference>
<feature type="compositionally biased region" description="Basic and acidic residues" evidence="4">
    <location>
        <begin position="13"/>
        <end position="25"/>
    </location>
</feature>
<sequence length="955" mass="105596">MSSGGSKIRNFRRRSDDDANGDEKTTPSSATPAASTSGGRGKGGDPSRPKTNKPRSLLSFADDDEDGRPAPRPTASRPPSSSSATASKQAPIHKLTSSKDRAAATPLPKISSLKPQAGQYTKEKLLELQKNARPLGSFPKPVSQLPSSSAPADPTKPNKTEAPAQPVIVLKGLAGLVKAAVVQEKEDAQAVVRPQREQDDEMVEVEELEEKGDLERRRFARMGVDERGKDSSLIPDQATINAIRAKRERLRQSRAAAPDYISLDGSSAPARGGGASSDEEDHDFRGRISLLGDKVDSVSTKGIFESTEEKAAVVERRVMDGGVVDEEDEEERIWEEEQFRKGLGKRFEESSSGRGVNDTLTVPTIQSQAPASSEAAFPLFSNSMPLDTGFGVSRSAEIMSISQHSEVAMRALQENIVKLRETHNRTLSSLVKTDENLSEALSDITSLEKSLSAADNKFIFIQKLRNFVSIMCSFLQDKAPYIEELEEQMQELHERRALAVTERRAADNADEMAEVEAAVNAAVAVLSKGSSTTLVSAAATAAQVAAAAAKESLNLPVQLDEFGRDLNRQKRLDVERRTEARKHRKSRSESKRMSSIANGGAYSHVEGESSTDESDSGFGAYESSRNEYLQTAEGVFSDAADEFSKLSVVKERLEEWKKLYSSSYRDAFMSLSIPQIFSPYVRMELLKWDPLYRRSDFYNMKWHDQLFTYGLQENEENFDPDDPDASLIPELVEQVALPMLYHEIKYCWDILSTRMTENAVFATNLVISYLQPSSKKLGELVAEIRTRLAEAIENLNVPTWSASVIRAVPNAGHIAAYQFGRSVRLLKNICLWKDILTTSVLEELALDALFSDKILPHLRSVMPNIHDAITRTERVIASLSGVWSGPSVKGDQGRKLQPLVDCVMELGRKLEKRHASGIEEDTVGLARRLKKMLVELNEYDRARTILRTFKLKEAL</sequence>